<dbReference type="InterPro" id="IPR052734">
    <property type="entry name" value="Nod_factor_acetyltransferase"/>
</dbReference>
<dbReference type="GO" id="GO:0016747">
    <property type="term" value="F:acyltransferase activity, transferring groups other than amino-acyl groups"/>
    <property type="evidence" value="ECO:0007669"/>
    <property type="project" value="InterPro"/>
</dbReference>
<name>A0A072NG26_SCHAZ</name>
<dbReference type="OrthoDB" id="6623990at2"/>
<dbReference type="Pfam" id="PF01757">
    <property type="entry name" value="Acyl_transf_3"/>
    <property type="match status" value="1"/>
</dbReference>
<feature type="transmembrane region" description="Helical" evidence="3">
    <location>
        <begin position="182"/>
        <end position="201"/>
    </location>
</feature>
<feature type="domain" description="Acyltransferase 3" evidence="4">
    <location>
        <begin position="7"/>
        <end position="303"/>
    </location>
</feature>
<keyword evidence="5" id="KW-0808">Transferase</keyword>
<dbReference type="EMBL" id="JJRY01000024">
    <property type="protein sequence ID" value="KEF36609.1"/>
    <property type="molecule type" value="Genomic_DNA"/>
</dbReference>
<dbReference type="PANTHER" id="PTHR37312:SF1">
    <property type="entry name" value="MEMBRANE-BOUND ACYLTRANSFERASE YKRP-RELATED"/>
    <property type="match status" value="1"/>
</dbReference>
<evidence type="ECO:0000256" key="3">
    <source>
        <dbReference type="SAM" id="Phobius"/>
    </source>
</evidence>
<comment type="caution">
    <text evidence="5">The sequence shown here is derived from an EMBL/GenBank/DDBJ whole genome shotgun (WGS) entry which is preliminary data.</text>
</comment>
<feature type="transmembrane region" description="Helical" evidence="3">
    <location>
        <begin position="229"/>
        <end position="246"/>
    </location>
</feature>
<feature type="transmembrane region" description="Helical" evidence="3">
    <location>
        <begin position="287"/>
        <end position="312"/>
    </location>
</feature>
<feature type="transmembrane region" description="Helical" evidence="3">
    <location>
        <begin position="106"/>
        <end position="124"/>
    </location>
</feature>
<dbReference type="PATRIC" id="fig|1348973.3.peg.4052"/>
<organism evidence="5 6">
    <name type="scientific">Schinkia azotoformans MEV2011</name>
    <dbReference type="NCBI Taxonomy" id="1348973"/>
    <lineage>
        <taxon>Bacteria</taxon>
        <taxon>Bacillati</taxon>
        <taxon>Bacillota</taxon>
        <taxon>Bacilli</taxon>
        <taxon>Bacillales</taxon>
        <taxon>Bacillaceae</taxon>
        <taxon>Calidifontibacillus/Schinkia group</taxon>
        <taxon>Schinkia</taxon>
    </lineage>
</organism>
<comment type="subcellular location">
    <subcellularLocation>
        <location evidence="1">Membrane</location>
    </subcellularLocation>
</comment>
<dbReference type="Proteomes" id="UP000027936">
    <property type="component" value="Unassembled WGS sequence"/>
</dbReference>
<keyword evidence="3" id="KW-1133">Transmembrane helix</keyword>
<feature type="transmembrane region" description="Helical" evidence="3">
    <location>
        <begin position="258"/>
        <end position="275"/>
    </location>
</feature>
<comment type="similarity">
    <text evidence="2">Belongs to the acyltransferase 3 family.</text>
</comment>
<feature type="transmembrane region" description="Helical" evidence="3">
    <location>
        <begin position="129"/>
        <end position="147"/>
    </location>
</feature>
<evidence type="ECO:0000256" key="2">
    <source>
        <dbReference type="ARBA" id="ARBA00007400"/>
    </source>
</evidence>
<evidence type="ECO:0000313" key="6">
    <source>
        <dbReference type="Proteomes" id="UP000027936"/>
    </source>
</evidence>
<dbReference type="PANTHER" id="PTHR37312">
    <property type="entry name" value="MEMBRANE-BOUND ACYLTRANSFERASE YKRP-RELATED"/>
    <property type="match status" value="1"/>
</dbReference>
<accession>A0A072NG26</accession>
<protein>
    <submittedName>
        <fullName evidence="5">Acetyltransferase, fucose-4-O-acetylase</fullName>
    </submittedName>
</protein>
<evidence type="ECO:0000256" key="1">
    <source>
        <dbReference type="ARBA" id="ARBA00004370"/>
    </source>
</evidence>
<feature type="transmembrane region" description="Helical" evidence="3">
    <location>
        <begin position="69"/>
        <end position="90"/>
    </location>
</feature>
<dbReference type="InterPro" id="IPR002656">
    <property type="entry name" value="Acyl_transf_3_dom"/>
</dbReference>
<evidence type="ECO:0000259" key="4">
    <source>
        <dbReference type="Pfam" id="PF01757"/>
    </source>
</evidence>
<keyword evidence="3" id="KW-0472">Membrane</keyword>
<feature type="transmembrane region" description="Helical" evidence="3">
    <location>
        <begin position="153"/>
        <end position="170"/>
    </location>
</feature>
<sequence length="336" mass="39640">MKQREFYYDNAKFLLIFLVVIGHFITTFIGNGVIEQIYIFIYLFHMPAFILVSGYFSKGFQKEGYVLKITKKILVPYFFFQIIYSVYYYFLLDKSELTIAIFKPQWSLWFLLSLFCWHLLLFVFTKIKYSLLISVLIGIIVGYFDAIGGYLSLSRTFVLFPVFLLGFYMKKEHFEKLTSNKGKLLSAVAIVVMLFVIHYILVDMPKEWMYGSKSYEKLGAGWEGGIIRLLYYGMSLIMIFSFFAFVPKKEYFFSKWGARTLYVYLLHGFIIRYFRTTNLVPFIKETGSYHLLLIFAVIVTLILVSKPVYIIAQPVLELRMDGVRTMFQRKKMKSRV</sequence>
<keyword evidence="3" id="KW-0812">Transmembrane</keyword>
<dbReference type="AlphaFoldDB" id="A0A072NG26"/>
<feature type="transmembrane region" description="Helical" evidence="3">
    <location>
        <begin position="37"/>
        <end position="57"/>
    </location>
</feature>
<dbReference type="RefSeq" id="WP_035197966.1">
    <property type="nucleotide sequence ID" value="NZ_JJRY01000024.1"/>
</dbReference>
<evidence type="ECO:0000313" key="5">
    <source>
        <dbReference type="EMBL" id="KEF36609.1"/>
    </source>
</evidence>
<reference evidence="5 6" key="1">
    <citation type="submission" date="2014-04" db="EMBL/GenBank/DDBJ databases">
        <title>Draft genome sequence of Bacillus azotoformans MEV2011, a (co-) denitrifying strain unable to grow in the presence of oxygen.</title>
        <authorList>
            <person name="Nielsen M."/>
            <person name="Schreiber L."/>
            <person name="Finster K."/>
            <person name="Schramm A."/>
        </authorList>
    </citation>
    <scope>NUCLEOTIDE SEQUENCE [LARGE SCALE GENOMIC DNA]</scope>
    <source>
        <strain evidence="5 6">MEV2011</strain>
    </source>
</reference>
<proteinExistence type="inferred from homology"/>
<feature type="transmembrane region" description="Helical" evidence="3">
    <location>
        <begin position="12"/>
        <end position="31"/>
    </location>
</feature>
<gene>
    <name evidence="5" type="ORF">M670_04171</name>
</gene>